<reference evidence="2 3" key="1">
    <citation type="submission" date="2019-02" db="EMBL/GenBank/DDBJ databases">
        <title>Deep-cultivation of Planctomycetes and their phenomic and genomic characterization uncovers novel biology.</title>
        <authorList>
            <person name="Wiegand S."/>
            <person name="Jogler M."/>
            <person name="Boedeker C."/>
            <person name="Pinto D."/>
            <person name="Vollmers J."/>
            <person name="Rivas-Marin E."/>
            <person name="Kohn T."/>
            <person name="Peeters S.H."/>
            <person name="Heuer A."/>
            <person name="Rast P."/>
            <person name="Oberbeckmann S."/>
            <person name="Bunk B."/>
            <person name="Jeske O."/>
            <person name="Meyerdierks A."/>
            <person name="Storesund J.E."/>
            <person name="Kallscheuer N."/>
            <person name="Luecker S."/>
            <person name="Lage O.M."/>
            <person name="Pohl T."/>
            <person name="Merkel B.J."/>
            <person name="Hornburger P."/>
            <person name="Mueller R.-W."/>
            <person name="Bruemmer F."/>
            <person name="Labrenz M."/>
            <person name="Spormann A.M."/>
            <person name="Op Den Camp H."/>
            <person name="Overmann J."/>
            <person name="Amann R."/>
            <person name="Jetten M.S.M."/>
            <person name="Mascher T."/>
            <person name="Medema M.H."/>
            <person name="Devos D.P."/>
            <person name="Kaster A.-K."/>
            <person name="Ovreas L."/>
            <person name="Rohde M."/>
            <person name="Galperin M.Y."/>
            <person name="Jogler C."/>
        </authorList>
    </citation>
    <scope>NUCLEOTIDE SEQUENCE [LARGE SCALE GENOMIC DNA]</scope>
    <source>
        <strain evidence="2 3">Mal64</strain>
    </source>
</reference>
<evidence type="ECO:0000313" key="3">
    <source>
        <dbReference type="Proteomes" id="UP000315440"/>
    </source>
</evidence>
<keyword evidence="3" id="KW-1185">Reference proteome</keyword>
<dbReference type="Proteomes" id="UP000315440">
    <property type="component" value="Unassembled WGS sequence"/>
</dbReference>
<accession>A0A5C5ZHV5</accession>
<feature type="region of interest" description="Disordered" evidence="1">
    <location>
        <begin position="1"/>
        <end position="37"/>
    </location>
</feature>
<evidence type="ECO:0000256" key="1">
    <source>
        <dbReference type="SAM" id="MobiDB-lite"/>
    </source>
</evidence>
<dbReference type="PANTHER" id="PTHR36451">
    <property type="entry name" value="PAPS-DEPENDENT SULFOTRANSFERASE STF3"/>
    <property type="match status" value="1"/>
</dbReference>
<dbReference type="PANTHER" id="PTHR36451:SF1">
    <property type="entry name" value="OMEGA-HYDROXY-BETA-DIHYDROMENAQUINONE-9 SULFOTRANSFERASE STF3"/>
    <property type="match status" value="1"/>
</dbReference>
<organism evidence="2 3">
    <name type="scientific">Pseudobythopirellula maris</name>
    <dbReference type="NCBI Taxonomy" id="2527991"/>
    <lineage>
        <taxon>Bacteria</taxon>
        <taxon>Pseudomonadati</taxon>
        <taxon>Planctomycetota</taxon>
        <taxon>Planctomycetia</taxon>
        <taxon>Pirellulales</taxon>
        <taxon>Lacipirellulaceae</taxon>
        <taxon>Pseudobythopirellula</taxon>
    </lineage>
</organism>
<sequence>MMSTANEPPQAPPQTDAPAPQPPSGEASPPAKRQGYGAEAPHEYGLITPRFWHGMKPADWTQMLVKNRFALSPRGVFTTATILGAGVFHVAGGAAQSALNASRIRSVRLDAPPLFVLGHWRSGTTMLHELLIRDPRHTYPTTYECFCPHHFLVSEDWFTRLTPWLLPKTRPMDNVATGWERPQEDEFALCSMGLPSPYRTWAFPKNGPVDRDWLTLRGVSASDRQRWIAALQRFVKTIAVKRHGRMVLKSPPHTARIKALLEAFPDARFVHIARDPRLLFPSTVRLWRSLCDVQGVHRPLPQYDWIEPLVLDNLAEMYDAYGEDIGLIPEGRLVETTYERLVEDPKRELRAVYDGLDLGGFDAFEPNLDAYLGETSGYRTNRYEVPDAVERLVRERWGAYAERFGYA</sequence>
<gene>
    <name evidence="2" type="ORF">Mal64_36460</name>
</gene>
<dbReference type="Gene3D" id="3.40.50.300">
    <property type="entry name" value="P-loop containing nucleotide triphosphate hydrolases"/>
    <property type="match status" value="1"/>
</dbReference>
<name>A0A5C5ZHV5_9BACT</name>
<protein>
    <recommendedName>
        <fullName evidence="4">Sulfotransferase domain protein</fullName>
    </recommendedName>
</protein>
<dbReference type="Pfam" id="PF13469">
    <property type="entry name" value="Sulfotransfer_3"/>
    <property type="match status" value="1"/>
</dbReference>
<dbReference type="InterPro" id="IPR052736">
    <property type="entry name" value="Stf3_sulfotransferase"/>
</dbReference>
<dbReference type="EMBL" id="SJPQ01000004">
    <property type="protein sequence ID" value="TWT86816.1"/>
    <property type="molecule type" value="Genomic_DNA"/>
</dbReference>
<evidence type="ECO:0008006" key="4">
    <source>
        <dbReference type="Google" id="ProtNLM"/>
    </source>
</evidence>
<dbReference type="AlphaFoldDB" id="A0A5C5ZHV5"/>
<dbReference type="OrthoDB" id="9777890at2"/>
<proteinExistence type="predicted"/>
<comment type="caution">
    <text evidence="2">The sequence shown here is derived from an EMBL/GenBank/DDBJ whole genome shotgun (WGS) entry which is preliminary data.</text>
</comment>
<dbReference type="SUPFAM" id="SSF52540">
    <property type="entry name" value="P-loop containing nucleoside triphosphate hydrolases"/>
    <property type="match status" value="1"/>
</dbReference>
<evidence type="ECO:0000313" key="2">
    <source>
        <dbReference type="EMBL" id="TWT86816.1"/>
    </source>
</evidence>
<dbReference type="InterPro" id="IPR027417">
    <property type="entry name" value="P-loop_NTPase"/>
</dbReference>